<dbReference type="EMBL" id="JACQAY010000005">
    <property type="protein sequence ID" value="MBI3538667.1"/>
    <property type="molecule type" value="Genomic_DNA"/>
</dbReference>
<dbReference type="PANTHER" id="PTHR34039">
    <property type="entry name" value="UPF0102 PROTEIN YRAN"/>
    <property type="match status" value="1"/>
</dbReference>
<evidence type="ECO:0000256" key="1">
    <source>
        <dbReference type="ARBA" id="ARBA00006738"/>
    </source>
</evidence>
<comment type="similarity">
    <text evidence="1 2">Belongs to the UPF0102 family.</text>
</comment>
<evidence type="ECO:0000256" key="2">
    <source>
        <dbReference type="HAMAP-Rule" id="MF_00048"/>
    </source>
</evidence>
<evidence type="ECO:0000313" key="4">
    <source>
        <dbReference type="Proteomes" id="UP000807850"/>
    </source>
</evidence>
<sequence length="116" mass="12462">MGVTQVKGRAGEMLAASYLELAGCTIRARNVRLAGVEVDLIVQDGPAQVIVEVKVRRRSDFGGAAAAIDPTKRMRLTRAAHALLQQGARRVRIDVVAIDLDAEGAAVRHYRSAVTE</sequence>
<dbReference type="PANTHER" id="PTHR34039:SF1">
    <property type="entry name" value="UPF0102 PROTEIN YRAN"/>
    <property type="match status" value="1"/>
</dbReference>
<dbReference type="SUPFAM" id="SSF52980">
    <property type="entry name" value="Restriction endonuclease-like"/>
    <property type="match status" value="1"/>
</dbReference>
<dbReference type="GO" id="GO:0003676">
    <property type="term" value="F:nucleic acid binding"/>
    <property type="evidence" value="ECO:0007669"/>
    <property type="project" value="InterPro"/>
</dbReference>
<dbReference type="Gene3D" id="3.40.1350.10">
    <property type="match status" value="1"/>
</dbReference>
<dbReference type="InterPro" id="IPR011335">
    <property type="entry name" value="Restrct_endonuc-II-like"/>
</dbReference>
<dbReference type="Proteomes" id="UP000807850">
    <property type="component" value="Unassembled WGS sequence"/>
</dbReference>
<reference evidence="3" key="1">
    <citation type="submission" date="2020-07" db="EMBL/GenBank/DDBJ databases">
        <title>Huge and variable diversity of episymbiotic CPR bacteria and DPANN archaea in groundwater ecosystems.</title>
        <authorList>
            <person name="He C.Y."/>
            <person name="Keren R."/>
            <person name="Whittaker M."/>
            <person name="Farag I.F."/>
            <person name="Doudna J."/>
            <person name="Cate J.H.D."/>
            <person name="Banfield J.F."/>
        </authorList>
    </citation>
    <scope>NUCLEOTIDE SEQUENCE</scope>
    <source>
        <strain evidence="3">NC_groundwater_928_Pr1_S-0.2um_72_17</strain>
    </source>
</reference>
<dbReference type="InterPro" id="IPR003509">
    <property type="entry name" value="UPF0102_YraN-like"/>
</dbReference>
<gene>
    <name evidence="3" type="ORF">HY076_00120</name>
</gene>
<dbReference type="AlphaFoldDB" id="A0A9D6L843"/>
<accession>A0A9D6L843</accession>
<dbReference type="NCBIfam" id="NF009150">
    <property type="entry name" value="PRK12497.1-3"/>
    <property type="match status" value="1"/>
</dbReference>
<protein>
    <recommendedName>
        <fullName evidence="2">UPF0102 protein HY076_00120</fullName>
    </recommendedName>
</protein>
<comment type="caution">
    <text evidence="3">The sequence shown here is derived from an EMBL/GenBank/DDBJ whole genome shotgun (WGS) entry which is preliminary data.</text>
</comment>
<name>A0A9D6L843_UNCEI</name>
<dbReference type="HAMAP" id="MF_00048">
    <property type="entry name" value="UPF0102"/>
    <property type="match status" value="1"/>
</dbReference>
<organism evidence="3 4">
    <name type="scientific">Eiseniibacteriota bacterium</name>
    <dbReference type="NCBI Taxonomy" id="2212470"/>
    <lineage>
        <taxon>Bacteria</taxon>
        <taxon>Candidatus Eiseniibacteriota</taxon>
    </lineage>
</organism>
<dbReference type="Pfam" id="PF02021">
    <property type="entry name" value="UPF0102"/>
    <property type="match status" value="1"/>
</dbReference>
<proteinExistence type="inferred from homology"/>
<dbReference type="InterPro" id="IPR011856">
    <property type="entry name" value="tRNA_endonuc-like_dom_sf"/>
</dbReference>
<evidence type="ECO:0000313" key="3">
    <source>
        <dbReference type="EMBL" id="MBI3538667.1"/>
    </source>
</evidence>